<protein>
    <submittedName>
        <fullName evidence="2">Homeobox protein cut-like</fullName>
    </submittedName>
</protein>
<proteinExistence type="predicted"/>
<evidence type="ECO:0000313" key="3">
    <source>
        <dbReference type="Proteomes" id="UP000886998"/>
    </source>
</evidence>
<name>A0A8X6YU50_9ARAC</name>
<dbReference type="OrthoDB" id="6435761at2759"/>
<dbReference type="GO" id="GO:0003677">
    <property type="term" value="F:DNA binding"/>
    <property type="evidence" value="ECO:0007669"/>
    <property type="project" value="UniProtKB-KW"/>
</dbReference>
<accession>A0A8X6YU50</accession>
<sequence>MTTAVSDSGVFWLLRISCNGSLNGVRQSFSAHRMKVGHSKICFGVNEVTIKLLREKVREFEDKEESTVQEKAEEKDPELLHLFDEKENDQLGSEFAIKSNLEEAETKVAQLQSALDRSQSELFDLKSRYDEDSNAK</sequence>
<evidence type="ECO:0000256" key="1">
    <source>
        <dbReference type="SAM" id="Coils"/>
    </source>
</evidence>
<evidence type="ECO:0000313" key="2">
    <source>
        <dbReference type="EMBL" id="GFY76532.1"/>
    </source>
</evidence>
<dbReference type="Proteomes" id="UP000886998">
    <property type="component" value="Unassembled WGS sequence"/>
</dbReference>
<keyword evidence="1" id="KW-0175">Coiled coil</keyword>
<reference evidence="2" key="1">
    <citation type="submission" date="2020-08" db="EMBL/GenBank/DDBJ databases">
        <title>Multicomponent nature underlies the extraordinary mechanical properties of spider dragline silk.</title>
        <authorList>
            <person name="Kono N."/>
            <person name="Nakamura H."/>
            <person name="Mori M."/>
            <person name="Yoshida Y."/>
            <person name="Ohtoshi R."/>
            <person name="Malay A.D."/>
            <person name="Moran D.A.P."/>
            <person name="Tomita M."/>
            <person name="Numata K."/>
            <person name="Arakawa K."/>
        </authorList>
    </citation>
    <scope>NUCLEOTIDE SEQUENCE</scope>
</reference>
<keyword evidence="2" id="KW-0238">DNA-binding</keyword>
<comment type="caution">
    <text evidence="2">The sequence shown here is derived from an EMBL/GenBank/DDBJ whole genome shotgun (WGS) entry which is preliminary data.</text>
</comment>
<organism evidence="2 3">
    <name type="scientific">Trichonephila inaurata madagascariensis</name>
    <dbReference type="NCBI Taxonomy" id="2747483"/>
    <lineage>
        <taxon>Eukaryota</taxon>
        <taxon>Metazoa</taxon>
        <taxon>Ecdysozoa</taxon>
        <taxon>Arthropoda</taxon>
        <taxon>Chelicerata</taxon>
        <taxon>Arachnida</taxon>
        <taxon>Araneae</taxon>
        <taxon>Araneomorphae</taxon>
        <taxon>Entelegynae</taxon>
        <taxon>Araneoidea</taxon>
        <taxon>Nephilidae</taxon>
        <taxon>Trichonephila</taxon>
        <taxon>Trichonephila inaurata</taxon>
    </lineage>
</organism>
<dbReference type="EMBL" id="BMAV01022008">
    <property type="protein sequence ID" value="GFY76532.1"/>
    <property type="molecule type" value="Genomic_DNA"/>
</dbReference>
<dbReference type="AlphaFoldDB" id="A0A8X6YU50"/>
<feature type="coiled-coil region" evidence="1">
    <location>
        <begin position="101"/>
        <end position="128"/>
    </location>
</feature>
<keyword evidence="2" id="KW-0371">Homeobox</keyword>
<gene>
    <name evidence="2" type="primary">ct_1</name>
    <name evidence="2" type="ORF">TNIN_251681</name>
</gene>
<keyword evidence="3" id="KW-1185">Reference proteome</keyword>